<dbReference type="AlphaFoldDB" id="A0A7S2SBV0"/>
<dbReference type="PRINTS" id="PR00886">
    <property type="entry name" value="HIGHMOBLTY12"/>
</dbReference>
<dbReference type="SUPFAM" id="SSF47095">
    <property type="entry name" value="HMG-box"/>
    <property type="match status" value="2"/>
</dbReference>
<feature type="compositionally biased region" description="Basic and acidic residues" evidence="3">
    <location>
        <begin position="388"/>
        <end position="410"/>
    </location>
</feature>
<feature type="compositionally biased region" description="Pro residues" evidence="3">
    <location>
        <begin position="371"/>
        <end position="383"/>
    </location>
</feature>
<dbReference type="InterPro" id="IPR050342">
    <property type="entry name" value="HMGB"/>
</dbReference>
<evidence type="ECO:0000256" key="1">
    <source>
        <dbReference type="ARBA" id="ARBA00023125"/>
    </source>
</evidence>
<dbReference type="PROSITE" id="PS50118">
    <property type="entry name" value="HMG_BOX_2"/>
    <property type="match status" value="2"/>
</dbReference>
<feature type="domain" description="HMG box" evidence="4">
    <location>
        <begin position="145"/>
        <end position="213"/>
    </location>
</feature>
<organism evidence="5">
    <name type="scientific">Eucampia antarctica</name>
    <dbReference type="NCBI Taxonomy" id="49252"/>
    <lineage>
        <taxon>Eukaryota</taxon>
        <taxon>Sar</taxon>
        <taxon>Stramenopiles</taxon>
        <taxon>Ochrophyta</taxon>
        <taxon>Bacillariophyta</taxon>
        <taxon>Mediophyceae</taxon>
        <taxon>Biddulphiophycidae</taxon>
        <taxon>Hemiaulales</taxon>
        <taxon>Hemiaulaceae</taxon>
        <taxon>Eucampia</taxon>
    </lineage>
</organism>
<evidence type="ECO:0000313" key="5">
    <source>
        <dbReference type="EMBL" id="CAD9695478.1"/>
    </source>
</evidence>
<reference evidence="5" key="1">
    <citation type="submission" date="2021-01" db="EMBL/GenBank/DDBJ databases">
        <authorList>
            <person name="Corre E."/>
            <person name="Pelletier E."/>
            <person name="Niang G."/>
            <person name="Scheremetjew M."/>
            <person name="Finn R."/>
            <person name="Kale V."/>
            <person name="Holt S."/>
            <person name="Cochrane G."/>
            <person name="Meng A."/>
            <person name="Brown T."/>
            <person name="Cohen L."/>
        </authorList>
    </citation>
    <scope>NUCLEOTIDE SEQUENCE</scope>
    <source>
        <strain evidence="5">CCMP1452</strain>
    </source>
</reference>
<feature type="compositionally biased region" description="Low complexity" evidence="3">
    <location>
        <begin position="292"/>
        <end position="303"/>
    </location>
</feature>
<dbReference type="SMART" id="SM00398">
    <property type="entry name" value="HMG"/>
    <property type="match status" value="2"/>
</dbReference>
<sequence>MTSSSQLDIKIENEELGSFGEVNDIAEPEVPIPKQAPVTTTKSKKKRDASTLRKAPQAPKRFKSSYILFFMGKQQEIKEELGASATVGDVSKRSSEMWKTLPPDERAHWDEVAKKDKERYMAEKAMYTGPWQVPWKRAKKDPSAPKRPMSAFLYFSQDKRRKIKDANPGMRNTEVSRILGGMWKNAADGDRNPHIEREAAERAKYKIAISKWRKEDAIRKEAEKKAQQEQAKYTPPPVQNYNSYSSSNPPPEGQYYPPSAQQPPPYPESNQYYPYGPPRGPYSNYMNPPQYPASSQHPQSHHQQPPPSAYYGYPPNAPHVAPNNSYPPQKQESPDSPPNSSYPPSAYPPSQDSYGGGYYENNAPQGYQQQPMPPHYQQQPPPQQYEQEGARYEHEQHPPRYNDAPIRYDEGPPPSHPYHHEHEHYAAH</sequence>
<dbReference type="GO" id="GO:0005634">
    <property type="term" value="C:nucleus"/>
    <property type="evidence" value="ECO:0007669"/>
    <property type="project" value="UniProtKB-UniRule"/>
</dbReference>
<feature type="compositionally biased region" description="Pro residues" evidence="3">
    <location>
        <begin position="335"/>
        <end position="347"/>
    </location>
</feature>
<dbReference type="Pfam" id="PF00505">
    <property type="entry name" value="HMG_box"/>
    <property type="match status" value="2"/>
</dbReference>
<feature type="compositionally biased region" description="Polar residues" evidence="3">
    <location>
        <begin position="322"/>
        <end position="331"/>
    </location>
</feature>
<dbReference type="PANTHER" id="PTHR48112">
    <property type="entry name" value="HIGH MOBILITY GROUP PROTEIN DSP1"/>
    <property type="match status" value="1"/>
</dbReference>
<keyword evidence="1 2" id="KW-0238">DNA-binding</keyword>
<feature type="DNA-binding region" description="HMG box" evidence="2">
    <location>
        <begin position="145"/>
        <end position="213"/>
    </location>
</feature>
<keyword evidence="2" id="KW-0539">Nucleus</keyword>
<dbReference type="EMBL" id="HBHI01026900">
    <property type="protein sequence ID" value="CAD9695478.1"/>
    <property type="molecule type" value="Transcribed_RNA"/>
</dbReference>
<dbReference type="InterPro" id="IPR009071">
    <property type="entry name" value="HMG_box_dom"/>
</dbReference>
<accession>A0A7S2SBV0</accession>
<evidence type="ECO:0000259" key="4">
    <source>
        <dbReference type="PROSITE" id="PS50118"/>
    </source>
</evidence>
<feature type="compositionally biased region" description="Basic and acidic residues" evidence="3">
    <location>
        <begin position="212"/>
        <end position="227"/>
    </location>
</feature>
<feature type="domain" description="HMG box" evidence="4">
    <location>
        <begin position="59"/>
        <end position="128"/>
    </location>
</feature>
<proteinExistence type="predicted"/>
<feature type="region of interest" description="Disordered" evidence="3">
    <location>
        <begin position="18"/>
        <end position="58"/>
    </location>
</feature>
<dbReference type="PANTHER" id="PTHR48112:SF22">
    <property type="entry name" value="MITOCHONDRIAL TRANSCRIPTION FACTOR A, ISOFORM B"/>
    <property type="match status" value="1"/>
</dbReference>
<feature type="compositionally biased region" description="Basic and acidic residues" evidence="3">
    <location>
        <begin position="418"/>
        <end position="428"/>
    </location>
</feature>
<protein>
    <recommendedName>
        <fullName evidence="4">HMG box domain-containing protein</fullName>
    </recommendedName>
</protein>
<dbReference type="Gene3D" id="1.10.30.10">
    <property type="entry name" value="High mobility group box domain"/>
    <property type="match status" value="2"/>
</dbReference>
<dbReference type="InterPro" id="IPR036910">
    <property type="entry name" value="HMG_box_dom_sf"/>
</dbReference>
<evidence type="ECO:0000256" key="3">
    <source>
        <dbReference type="SAM" id="MobiDB-lite"/>
    </source>
</evidence>
<feature type="DNA-binding region" description="HMG box" evidence="2">
    <location>
        <begin position="59"/>
        <end position="128"/>
    </location>
</feature>
<feature type="region of interest" description="Disordered" evidence="3">
    <location>
        <begin position="211"/>
        <end position="428"/>
    </location>
</feature>
<evidence type="ECO:0000256" key="2">
    <source>
        <dbReference type="PROSITE-ProRule" id="PRU00267"/>
    </source>
</evidence>
<gene>
    <name evidence="5" type="ORF">EANT1437_LOCUS13736</name>
</gene>
<name>A0A7S2SBV0_9STRA</name>
<dbReference type="GO" id="GO:0003677">
    <property type="term" value="F:DNA binding"/>
    <property type="evidence" value="ECO:0007669"/>
    <property type="project" value="UniProtKB-UniRule"/>
</dbReference>